<evidence type="ECO:0000313" key="1">
    <source>
        <dbReference type="EMBL" id="EJU06069.1"/>
    </source>
</evidence>
<dbReference type="OrthoDB" id="16434at2759"/>
<dbReference type="InterPro" id="IPR032053">
    <property type="entry name" value="Ribosomal_mS34"/>
</dbReference>
<reference evidence="1 2" key="1">
    <citation type="journal article" date="2012" name="Science">
        <title>The Paleozoic origin of enzymatic lignin decomposition reconstructed from 31 fungal genomes.</title>
        <authorList>
            <person name="Floudas D."/>
            <person name="Binder M."/>
            <person name="Riley R."/>
            <person name="Barry K."/>
            <person name="Blanchette R.A."/>
            <person name="Henrissat B."/>
            <person name="Martinez A.T."/>
            <person name="Otillar R."/>
            <person name="Spatafora J.W."/>
            <person name="Yadav J.S."/>
            <person name="Aerts A."/>
            <person name="Benoit I."/>
            <person name="Boyd A."/>
            <person name="Carlson A."/>
            <person name="Copeland A."/>
            <person name="Coutinho P.M."/>
            <person name="de Vries R.P."/>
            <person name="Ferreira P."/>
            <person name="Findley K."/>
            <person name="Foster B."/>
            <person name="Gaskell J."/>
            <person name="Glotzer D."/>
            <person name="Gorecki P."/>
            <person name="Heitman J."/>
            <person name="Hesse C."/>
            <person name="Hori C."/>
            <person name="Igarashi K."/>
            <person name="Jurgens J.A."/>
            <person name="Kallen N."/>
            <person name="Kersten P."/>
            <person name="Kohler A."/>
            <person name="Kuees U."/>
            <person name="Kumar T.K.A."/>
            <person name="Kuo A."/>
            <person name="LaButti K."/>
            <person name="Larrondo L.F."/>
            <person name="Lindquist E."/>
            <person name="Ling A."/>
            <person name="Lombard V."/>
            <person name="Lucas S."/>
            <person name="Lundell T."/>
            <person name="Martin R."/>
            <person name="McLaughlin D.J."/>
            <person name="Morgenstern I."/>
            <person name="Morin E."/>
            <person name="Murat C."/>
            <person name="Nagy L.G."/>
            <person name="Nolan M."/>
            <person name="Ohm R.A."/>
            <person name="Patyshakuliyeva A."/>
            <person name="Rokas A."/>
            <person name="Ruiz-Duenas F.J."/>
            <person name="Sabat G."/>
            <person name="Salamov A."/>
            <person name="Samejima M."/>
            <person name="Schmutz J."/>
            <person name="Slot J.C."/>
            <person name="St John F."/>
            <person name="Stenlid J."/>
            <person name="Sun H."/>
            <person name="Sun S."/>
            <person name="Syed K."/>
            <person name="Tsang A."/>
            <person name="Wiebenga A."/>
            <person name="Young D."/>
            <person name="Pisabarro A."/>
            <person name="Eastwood D.C."/>
            <person name="Martin F."/>
            <person name="Cullen D."/>
            <person name="Grigoriev I.V."/>
            <person name="Hibbett D.S."/>
        </authorList>
    </citation>
    <scope>NUCLEOTIDE SEQUENCE [LARGE SCALE GENOMIC DNA]</scope>
    <source>
        <strain evidence="1 2">DJM-731 SS1</strain>
    </source>
</reference>
<protein>
    <submittedName>
        <fullName evidence="1">Uncharacterized protein</fullName>
    </submittedName>
</protein>
<dbReference type="GO" id="GO:0005739">
    <property type="term" value="C:mitochondrion"/>
    <property type="evidence" value="ECO:0007669"/>
    <property type="project" value="InterPro"/>
</dbReference>
<dbReference type="GO" id="GO:0003735">
    <property type="term" value="F:structural constituent of ribosome"/>
    <property type="evidence" value="ECO:0007669"/>
    <property type="project" value="InterPro"/>
</dbReference>
<dbReference type="Proteomes" id="UP000030653">
    <property type="component" value="Unassembled WGS sequence"/>
</dbReference>
<feature type="non-terminal residue" evidence="1">
    <location>
        <position position="74"/>
    </location>
</feature>
<dbReference type="GeneID" id="63689527"/>
<dbReference type="Pfam" id="PF16053">
    <property type="entry name" value="MRP-S34"/>
    <property type="match status" value="1"/>
</dbReference>
<evidence type="ECO:0000313" key="2">
    <source>
        <dbReference type="Proteomes" id="UP000030653"/>
    </source>
</evidence>
<gene>
    <name evidence="1" type="ORF">DACRYDRAFT_39698</name>
</gene>
<name>M5GAY6_DACPD</name>
<dbReference type="RefSeq" id="XP_040632963.1">
    <property type="nucleotide sequence ID" value="XM_040774465.1"/>
</dbReference>
<dbReference type="AlphaFoldDB" id="M5GAY6"/>
<sequence length="74" mass="8588">LFQVLSRLPADGVGYGLLQTRWRGKGIRNSYWVVSRVRLRMGGERGKVWGRLVWKGKVVSPKPEEIRGGLKYFW</sequence>
<proteinExistence type="predicted"/>
<feature type="non-terminal residue" evidence="1">
    <location>
        <position position="1"/>
    </location>
</feature>
<dbReference type="EMBL" id="JH795855">
    <property type="protein sequence ID" value="EJU06069.1"/>
    <property type="molecule type" value="Genomic_DNA"/>
</dbReference>
<keyword evidence="2" id="KW-1185">Reference proteome</keyword>
<dbReference type="HOGENOM" id="CLU_191031_0_0_1"/>
<accession>M5GAY6</accession>
<organism evidence="1 2">
    <name type="scientific">Dacryopinax primogenitus (strain DJM 731)</name>
    <name type="common">Brown rot fungus</name>
    <dbReference type="NCBI Taxonomy" id="1858805"/>
    <lineage>
        <taxon>Eukaryota</taxon>
        <taxon>Fungi</taxon>
        <taxon>Dikarya</taxon>
        <taxon>Basidiomycota</taxon>
        <taxon>Agaricomycotina</taxon>
        <taxon>Dacrymycetes</taxon>
        <taxon>Dacrymycetales</taxon>
        <taxon>Dacrymycetaceae</taxon>
        <taxon>Dacryopinax</taxon>
    </lineage>
</organism>